<reference evidence="2" key="1">
    <citation type="journal article" date="2023" name="G3 (Bethesda)">
        <title>Genome assembly and association tests identify interacting loci associated with vigor, precocity, and sex in interspecific pistachio rootstocks.</title>
        <authorList>
            <person name="Palmer W."/>
            <person name="Jacygrad E."/>
            <person name="Sagayaradj S."/>
            <person name="Cavanaugh K."/>
            <person name="Han R."/>
            <person name="Bertier L."/>
            <person name="Beede B."/>
            <person name="Kafkas S."/>
            <person name="Golino D."/>
            <person name="Preece J."/>
            <person name="Michelmore R."/>
        </authorList>
    </citation>
    <scope>NUCLEOTIDE SEQUENCE [LARGE SCALE GENOMIC DNA]</scope>
</reference>
<proteinExistence type="predicted"/>
<name>A0ACC0XLJ6_9ROSI</name>
<dbReference type="Proteomes" id="UP001163603">
    <property type="component" value="Chromosome 11"/>
</dbReference>
<dbReference type="EMBL" id="CM047746">
    <property type="protein sequence ID" value="KAJ0020141.1"/>
    <property type="molecule type" value="Genomic_DNA"/>
</dbReference>
<gene>
    <name evidence="1" type="ORF">Pint_31461</name>
</gene>
<evidence type="ECO:0000313" key="2">
    <source>
        <dbReference type="Proteomes" id="UP001163603"/>
    </source>
</evidence>
<keyword evidence="2" id="KW-1185">Reference proteome</keyword>
<organism evidence="1 2">
    <name type="scientific">Pistacia integerrima</name>
    <dbReference type="NCBI Taxonomy" id="434235"/>
    <lineage>
        <taxon>Eukaryota</taxon>
        <taxon>Viridiplantae</taxon>
        <taxon>Streptophyta</taxon>
        <taxon>Embryophyta</taxon>
        <taxon>Tracheophyta</taxon>
        <taxon>Spermatophyta</taxon>
        <taxon>Magnoliopsida</taxon>
        <taxon>eudicotyledons</taxon>
        <taxon>Gunneridae</taxon>
        <taxon>Pentapetalae</taxon>
        <taxon>rosids</taxon>
        <taxon>malvids</taxon>
        <taxon>Sapindales</taxon>
        <taxon>Anacardiaceae</taxon>
        <taxon>Pistacia</taxon>
    </lineage>
</organism>
<evidence type="ECO:0000313" key="1">
    <source>
        <dbReference type="EMBL" id="KAJ0020141.1"/>
    </source>
</evidence>
<accession>A0ACC0XLJ6</accession>
<sequence length="187" mass="21759">MEKYDSRILKTCMLGEKMIVFCGPSGNKFLFNNLNKLVATWWLDVVRKLIRFCLITLVGDEAKLMRMLMSFLNPNALVKYIERINLVTKQHVLTHWEGKREIKVHLVAKFYTFELACSLFISIDDLREMSKLAEHFNVRIKGVIDLLVHVSGTRFYKGNESYECHKGRSEIDCETNKNGIGRYNCVT</sequence>
<protein>
    <submittedName>
        <fullName evidence="1">Uncharacterized protein</fullName>
    </submittedName>
</protein>
<comment type="caution">
    <text evidence="1">The sequence shown here is derived from an EMBL/GenBank/DDBJ whole genome shotgun (WGS) entry which is preliminary data.</text>
</comment>